<comment type="similarity">
    <text evidence="1">Belongs to the GID4/VID24 family.</text>
</comment>
<gene>
    <name evidence="2" type="ORF">DILT_LOCUS13616</name>
</gene>
<dbReference type="PANTHER" id="PTHR14534">
    <property type="entry name" value="VACUOLAR IMPORT AND DEGRADATION PROTEIN 24"/>
    <property type="match status" value="1"/>
</dbReference>
<dbReference type="OrthoDB" id="62at2759"/>
<organism evidence="2 3">
    <name type="scientific">Dibothriocephalus latus</name>
    <name type="common">Fish tapeworm</name>
    <name type="synonym">Diphyllobothrium latum</name>
    <dbReference type="NCBI Taxonomy" id="60516"/>
    <lineage>
        <taxon>Eukaryota</taxon>
        <taxon>Metazoa</taxon>
        <taxon>Spiralia</taxon>
        <taxon>Lophotrochozoa</taxon>
        <taxon>Platyhelminthes</taxon>
        <taxon>Cestoda</taxon>
        <taxon>Eucestoda</taxon>
        <taxon>Diphyllobothriidea</taxon>
        <taxon>Diphyllobothriidae</taxon>
        <taxon>Dibothriocephalus</taxon>
    </lineage>
</organism>
<dbReference type="GO" id="GO:0007039">
    <property type="term" value="P:protein catabolic process in the vacuole"/>
    <property type="evidence" value="ECO:0007669"/>
    <property type="project" value="TreeGrafter"/>
</dbReference>
<dbReference type="PANTHER" id="PTHR14534:SF3">
    <property type="entry name" value="GID COMPLEX SUBUNIT 4 HOMOLOG"/>
    <property type="match status" value="1"/>
</dbReference>
<dbReference type="GO" id="GO:0045721">
    <property type="term" value="P:negative regulation of gluconeogenesis"/>
    <property type="evidence" value="ECO:0007669"/>
    <property type="project" value="TreeGrafter"/>
</dbReference>
<evidence type="ECO:0000313" key="2">
    <source>
        <dbReference type="EMBL" id="VDN20425.1"/>
    </source>
</evidence>
<evidence type="ECO:0000256" key="1">
    <source>
        <dbReference type="ARBA" id="ARBA00061469"/>
    </source>
</evidence>
<proteinExistence type="inferred from homology"/>
<dbReference type="EMBL" id="UYRU01070930">
    <property type="protein sequence ID" value="VDN20425.1"/>
    <property type="molecule type" value="Genomic_DNA"/>
</dbReference>
<reference evidence="2 3" key="1">
    <citation type="submission" date="2018-11" db="EMBL/GenBank/DDBJ databases">
        <authorList>
            <consortium name="Pathogen Informatics"/>
        </authorList>
    </citation>
    <scope>NUCLEOTIDE SEQUENCE [LARGE SCALE GENOMIC DNA]</scope>
</reference>
<dbReference type="AlphaFoldDB" id="A0A3P7LTJ7"/>
<dbReference type="GO" id="GO:0005773">
    <property type="term" value="C:vacuole"/>
    <property type="evidence" value="ECO:0007669"/>
    <property type="project" value="GOC"/>
</dbReference>
<dbReference type="GO" id="GO:0006623">
    <property type="term" value="P:protein targeting to vacuole"/>
    <property type="evidence" value="ECO:0007669"/>
    <property type="project" value="TreeGrafter"/>
</dbReference>
<dbReference type="Proteomes" id="UP000281553">
    <property type="component" value="Unassembled WGS sequence"/>
</dbReference>
<dbReference type="Pfam" id="PF09783">
    <property type="entry name" value="Vac_ImportDeg"/>
    <property type="match status" value="1"/>
</dbReference>
<evidence type="ECO:0000313" key="3">
    <source>
        <dbReference type="Proteomes" id="UP000281553"/>
    </source>
</evidence>
<dbReference type="GO" id="GO:0034657">
    <property type="term" value="C:GID complex"/>
    <property type="evidence" value="ECO:0007669"/>
    <property type="project" value="TreeGrafter"/>
</dbReference>
<dbReference type="GO" id="GO:0043161">
    <property type="term" value="P:proteasome-mediated ubiquitin-dependent protein catabolic process"/>
    <property type="evidence" value="ECO:0007669"/>
    <property type="project" value="TreeGrafter"/>
</dbReference>
<evidence type="ECO:0008006" key="4">
    <source>
        <dbReference type="Google" id="ProtNLM"/>
    </source>
</evidence>
<protein>
    <recommendedName>
        <fullName evidence="4">Glucose-induced degradation protein 4 homolog</fullName>
    </recommendedName>
</protein>
<dbReference type="InterPro" id="IPR018618">
    <property type="entry name" value="GID4/10-like"/>
</dbReference>
<keyword evidence="3" id="KW-1185">Reference proteome</keyword>
<name>A0A3P7LTJ7_DIBLA</name>
<sequence>MFFFIQMSCLSELNSGPVILPSAPFSSCLHPGARFVGSQLSKGKKYNVEAVIQTTNLPEKTFYGLLTIEHLAEEIPNSTTFFEAEIISRKFPFTTGKWDATVEIDRSHWNELNVPSKFPDYYKDSFDYSALETADHVFMRWKEKFLVPDSTNSSASEHISFSGFYYVCLRKSTGVLTGYYYQGTSERFQLLELNYVPQATFSSFQFI</sequence>
<accession>A0A3P7LTJ7</accession>